<dbReference type="KEGG" id="dvi:26530428"/>
<evidence type="ECO:0000313" key="7">
    <source>
        <dbReference type="Proteomes" id="UP000008792"/>
    </source>
</evidence>
<evidence type="ECO:0000256" key="3">
    <source>
        <dbReference type="ARBA" id="ARBA00022737"/>
    </source>
</evidence>
<evidence type="ECO:0008006" key="8">
    <source>
        <dbReference type="Google" id="ProtNLM"/>
    </source>
</evidence>
<name>A0A0Q9WRX9_DROVI</name>
<proteinExistence type="predicted"/>
<dbReference type="InterPro" id="IPR032675">
    <property type="entry name" value="LRR_dom_sf"/>
</dbReference>
<feature type="chain" id="PRO_5011977687" description="LRRCT domain-containing protein" evidence="5">
    <location>
        <begin position="16"/>
        <end position="206"/>
    </location>
</feature>
<protein>
    <recommendedName>
        <fullName evidence="8">LRRCT domain-containing protein</fullName>
    </recommendedName>
</protein>
<evidence type="ECO:0000256" key="2">
    <source>
        <dbReference type="ARBA" id="ARBA00022729"/>
    </source>
</evidence>
<keyword evidence="4" id="KW-1133">Transmembrane helix</keyword>
<feature type="transmembrane region" description="Helical" evidence="4">
    <location>
        <begin position="183"/>
        <end position="201"/>
    </location>
</feature>
<keyword evidence="4" id="KW-0472">Membrane</keyword>
<dbReference type="Pfam" id="PF13855">
    <property type="entry name" value="LRR_8"/>
    <property type="match status" value="1"/>
</dbReference>
<dbReference type="SUPFAM" id="SSF52058">
    <property type="entry name" value="L domain-like"/>
    <property type="match status" value="1"/>
</dbReference>
<keyword evidence="7" id="KW-1185">Reference proteome</keyword>
<keyword evidence="3" id="KW-0677">Repeat</keyword>
<dbReference type="OrthoDB" id="2013775at2759"/>
<sequence>MILSLALILSASVEPFDSVSRAELDCGCFFHVERVANCSNRASIDFKCLRKRAPTELWLRWNNYSAVPEELLHDFNSTRKIDLSNNYIEMLPAGIAESLPQLRHLVLDHNNFSDPNELLRINIRGKASMHYNPFKCDCSDPNYKQILYQANNLMTTVVCANNTTGKPKSYLDLCYQEQGNSRIWWPLITIVVVIFVVNVIICRRLA</sequence>
<dbReference type="Proteomes" id="UP000008792">
    <property type="component" value="Unassembled WGS sequence"/>
</dbReference>
<dbReference type="PANTHER" id="PTHR24369:SF210">
    <property type="entry name" value="CHAOPTIN-RELATED"/>
    <property type="match status" value="1"/>
</dbReference>
<feature type="signal peptide" evidence="5">
    <location>
        <begin position="1"/>
        <end position="15"/>
    </location>
</feature>
<reference evidence="6 7" key="1">
    <citation type="journal article" date="2007" name="Nature">
        <title>Evolution of genes and genomes on the Drosophila phylogeny.</title>
        <authorList>
            <consortium name="Drosophila 12 Genomes Consortium"/>
            <person name="Clark A.G."/>
            <person name="Eisen M.B."/>
            <person name="Smith D.R."/>
            <person name="Bergman C.M."/>
            <person name="Oliver B."/>
            <person name="Markow T.A."/>
            <person name="Kaufman T.C."/>
            <person name="Kellis M."/>
            <person name="Gelbart W."/>
            <person name="Iyer V.N."/>
            <person name="Pollard D.A."/>
            <person name="Sackton T.B."/>
            <person name="Larracuente A.M."/>
            <person name="Singh N.D."/>
            <person name="Abad J.P."/>
            <person name="Abt D.N."/>
            <person name="Adryan B."/>
            <person name="Aguade M."/>
            <person name="Akashi H."/>
            <person name="Anderson W.W."/>
            <person name="Aquadro C.F."/>
            <person name="Ardell D.H."/>
            <person name="Arguello R."/>
            <person name="Artieri C.G."/>
            <person name="Barbash D.A."/>
            <person name="Barker D."/>
            <person name="Barsanti P."/>
            <person name="Batterham P."/>
            <person name="Batzoglou S."/>
            <person name="Begun D."/>
            <person name="Bhutkar A."/>
            <person name="Blanco E."/>
            <person name="Bosak S.A."/>
            <person name="Bradley R.K."/>
            <person name="Brand A.D."/>
            <person name="Brent M.R."/>
            <person name="Brooks A.N."/>
            <person name="Brown R.H."/>
            <person name="Butlin R.K."/>
            <person name="Caggese C."/>
            <person name="Calvi B.R."/>
            <person name="Bernardo de Carvalho A."/>
            <person name="Caspi A."/>
            <person name="Castrezana S."/>
            <person name="Celniker S.E."/>
            <person name="Chang J.L."/>
            <person name="Chapple C."/>
            <person name="Chatterji S."/>
            <person name="Chinwalla A."/>
            <person name="Civetta A."/>
            <person name="Clifton S.W."/>
            <person name="Comeron J.M."/>
            <person name="Costello J.C."/>
            <person name="Coyne J.A."/>
            <person name="Daub J."/>
            <person name="David R.G."/>
            <person name="Delcher A.L."/>
            <person name="Delehaunty K."/>
            <person name="Do C.B."/>
            <person name="Ebling H."/>
            <person name="Edwards K."/>
            <person name="Eickbush T."/>
            <person name="Evans J.D."/>
            <person name="Filipski A."/>
            <person name="Findeiss S."/>
            <person name="Freyhult E."/>
            <person name="Fulton L."/>
            <person name="Fulton R."/>
            <person name="Garcia A.C."/>
            <person name="Gardiner A."/>
            <person name="Garfield D.A."/>
            <person name="Garvin B.E."/>
            <person name="Gibson G."/>
            <person name="Gilbert D."/>
            <person name="Gnerre S."/>
            <person name="Godfrey J."/>
            <person name="Good R."/>
            <person name="Gotea V."/>
            <person name="Gravely B."/>
            <person name="Greenberg A.J."/>
            <person name="Griffiths-Jones S."/>
            <person name="Gross S."/>
            <person name="Guigo R."/>
            <person name="Gustafson E.A."/>
            <person name="Haerty W."/>
            <person name="Hahn M.W."/>
            <person name="Halligan D.L."/>
            <person name="Halpern A.L."/>
            <person name="Halter G.M."/>
            <person name="Han M.V."/>
            <person name="Heger A."/>
            <person name="Hillier L."/>
            <person name="Hinrichs A.S."/>
            <person name="Holmes I."/>
            <person name="Hoskins R.A."/>
            <person name="Hubisz M.J."/>
            <person name="Hultmark D."/>
            <person name="Huntley M.A."/>
            <person name="Jaffe D.B."/>
            <person name="Jagadeeshan S."/>
            <person name="Jeck W.R."/>
            <person name="Johnson J."/>
            <person name="Jones C.D."/>
            <person name="Jordan W.C."/>
            <person name="Karpen G.H."/>
            <person name="Kataoka E."/>
            <person name="Keightley P.D."/>
            <person name="Kheradpour P."/>
            <person name="Kirkness E.F."/>
            <person name="Koerich L.B."/>
            <person name="Kristiansen K."/>
            <person name="Kudrna D."/>
            <person name="Kulathinal R.J."/>
            <person name="Kumar S."/>
            <person name="Kwok R."/>
            <person name="Lander E."/>
            <person name="Langley C.H."/>
            <person name="Lapoint R."/>
            <person name="Lazzaro B.P."/>
            <person name="Lee S.J."/>
            <person name="Levesque L."/>
            <person name="Li R."/>
            <person name="Lin C.F."/>
            <person name="Lin M.F."/>
            <person name="Lindblad-Toh K."/>
            <person name="Llopart A."/>
            <person name="Long M."/>
            <person name="Low L."/>
            <person name="Lozovsky E."/>
            <person name="Lu J."/>
            <person name="Luo M."/>
            <person name="Machado C.A."/>
            <person name="Makalowski W."/>
            <person name="Marzo M."/>
            <person name="Matsuda M."/>
            <person name="Matzkin L."/>
            <person name="McAllister B."/>
            <person name="McBride C.S."/>
            <person name="McKernan B."/>
            <person name="McKernan K."/>
            <person name="Mendez-Lago M."/>
            <person name="Minx P."/>
            <person name="Mollenhauer M.U."/>
            <person name="Montooth K."/>
            <person name="Mount S.M."/>
            <person name="Mu X."/>
            <person name="Myers E."/>
            <person name="Negre B."/>
            <person name="Newfeld S."/>
            <person name="Nielsen R."/>
            <person name="Noor M.A."/>
            <person name="O'Grady P."/>
            <person name="Pachter L."/>
            <person name="Papaceit M."/>
            <person name="Parisi M.J."/>
            <person name="Parisi M."/>
            <person name="Parts L."/>
            <person name="Pedersen J.S."/>
            <person name="Pesole G."/>
            <person name="Phillippy A.M."/>
            <person name="Ponting C.P."/>
            <person name="Pop M."/>
            <person name="Porcelli D."/>
            <person name="Powell J.R."/>
            <person name="Prohaska S."/>
            <person name="Pruitt K."/>
            <person name="Puig M."/>
            <person name="Quesneville H."/>
            <person name="Ram K.R."/>
            <person name="Rand D."/>
            <person name="Rasmussen M.D."/>
            <person name="Reed L.K."/>
            <person name="Reenan R."/>
            <person name="Reily A."/>
            <person name="Remington K.A."/>
            <person name="Rieger T.T."/>
            <person name="Ritchie M.G."/>
            <person name="Robin C."/>
            <person name="Rogers Y.H."/>
            <person name="Rohde C."/>
            <person name="Rozas J."/>
            <person name="Rubenfield M.J."/>
            <person name="Ruiz A."/>
            <person name="Russo S."/>
            <person name="Salzberg S.L."/>
            <person name="Sanchez-Gracia A."/>
            <person name="Saranga D.J."/>
            <person name="Sato H."/>
            <person name="Schaeffer S.W."/>
            <person name="Schatz M.C."/>
            <person name="Schlenke T."/>
            <person name="Schwartz R."/>
            <person name="Segarra C."/>
            <person name="Singh R.S."/>
            <person name="Sirot L."/>
            <person name="Sirota M."/>
            <person name="Sisneros N.B."/>
            <person name="Smith C.D."/>
            <person name="Smith T.F."/>
            <person name="Spieth J."/>
            <person name="Stage D.E."/>
            <person name="Stark A."/>
            <person name="Stephan W."/>
            <person name="Strausberg R.L."/>
            <person name="Strempel S."/>
            <person name="Sturgill D."/>
            <person name="Sutton G."/>
            <person name="Sutton G.G."/>
            <person name="Tao W."/>
            <person name="Teichmann S."/>
            <person name="Tobari Y.N."/>
            <person name="Tomimura Y."/>
            <person name="Tsolas J.M."/>
            <person name="Valente V.L."/>
            <person name="Venter E."/>
            <person name="Venter J.C."/>
            <person name="Vicario S."/>
            <person name="Vieira F.G."/>
            <person name="Vilella A.J."/>
            <person name="Villasante A."/>
            <person name="Walenz B."/>
            <person name="Wang J."/>
            <person name="Wasserman M."/>
            <person name="Watts T."/>
            <person name="Wilson D."/>
            <person name="Wilson R.K."/>
            <person name="Wing R.A."/>
            <person name="Wolfner M.F."/>
            <person name="Wong A."/>
            <person name="Wong G.K."/>
            <person name="Wu C.I."/>
            <person name="Wu G."/>
            <person name="Yamamoto D."/>
            <person name="Yang H.P."/>
            <person name="Yang S.P."/>
            <person name="Yorke J.A."/>
            <person name="Yoshida K."/>
            <person name="Zdobnov E."/>
            <person name="Zhang P."/>
            <person name="Zhang Y."/>
            <person name="Zimin A.V."/>
            <person name="Baldwin J."/>
            <person name="Abdouelleil A."/>
            <person name="Abdulkadir J."/>
            <person name="Abebe A."/>
            <person name="Abera B."/>
            <person name="Abreu J."/>
            <person name="Acer S.C."/>
            <person name="Aftuck L."/>
            <person name="Alexander A."/>
            <person name="An P."/>
            <person name="Anderson E."/>
            <person name="Anderson S."/>
            <person name="Arachi H."/>
            <person name="Azer M."/>
            <person name="Bachantsang P."/>
            <person name="Barry A."/>
            <person name="Bayul T."/>
            <person name="Berlin A."/>
            <person name="Bessette D."/>
            <person name="Bloom T."/>
            <person name="Blye J."/>
            <person name="Boguslavskiy L."/>
            <person name="Bonnet C."/>
            <person name="Boukhgalter B."/>
            <person name="Bourzgui I."/>
            <person name="Brown A."/>
            <person name="Cahill P."/>
            <person name="Channer S."/>
            <person name="Cheshatsang Y."/>
            <person name="Chuda L."/>
            <person name="Citroen M."/>
            <person name="Collymore A."/>
            <person name="Cooke P."/>
            <person name="Costello M."/>
            <person name="D'Aco K."/>
            <person name="Daza R."/>
            <person name="De Haan G."/>
            <person name="DeGray S."/>
            <person name="DeMaso C."/>
            <person name="Dhargay N."/>
            <person name="Dooley K."/>
            <person name="Dooley E."/>
            <person name="Doricent M."/>
            <person name="Dorje P."/>
            <person name="Dorjee K."/>
            <person name="Dupes A."/>
            <person name="Elong R."/>
            <person name="Falk J."/>
            <person name="Farina A."/>
            <person name="Faro S."/>
            <person name="Ferguson D."/>
            <person name="Fisher S."/>
            <person name="Foley C.D."/>
            <person name="Franke A."/>
            <person name="Friedrich D."/>
            <person name="Gadbois L."/>
            <person name="Gearin G."/>
            <person name="Gearin C.R."/>
            <person name="Giannoukos G."/>
            <person name="Goode T."/>
            <person name="Graham J."/>
            <person name="Grandbois E."/>
            <person name="Grewal S."/>
            <person name="Gyaltsen K."/>
            <person name="Hafez N."/>
            <person name="Hagos B."/>
            <person name="Hall J."/>
            <person name="Henson C."/>
            <person name="Hollinger A."/>
            <person name="Honan T."/>
            <person name="Huard M.D."/>
            <person name="Hughes L."/>
            <person name="Hurhula B."/>
            <person name="Husby M.E."/>
            <person name="Kamat A."/>
            <person name="Kanga B."/>
            <person name="Kashin S."/>
            <person name="Khazanovich D."/>
            <person name="Kisner P."/>
            <person name="Lance K."/>
            <person name="Lara M."/>
            <person name="Lee W."/>
            <person name="Lennon N."/>
            <person name="Letendre F."/>
            <person name="LeVine R."/>
            <person name="Lipovsky A."/>
            <person name="Liu X."/>
            <person name="Liu J."/>
            <person name="Liu S."/>
            <person name="Lokyitsang T."/>
            <person name="Lokyitsang Y."/>
            <person name="Lubonja R."/>
            <person name="Lui A."/>
            <person name="MacDonald P."/>
            <person name="Magnisalis V."/>
            <person name="Maru K."/>
            <person name="Matthews C."/>
            <person name="McCusker W."/>
            <person name="McDonough S."/>
            <person name="Mehta T."/>
            <person name="Meldrim J."/>
            <person name="Meneus L."/>
            <person name="Mihai O."/>
            <person name="Mihalev A."/>
            <person name="Mihova T."/>
            <person name="Mittelman R."/>
            <person name="Mlenga V."/>
            <person name="Montmayeur A."/>
            <person name="Mulrain L."/>
            <person name="Navidi A."/>
            <person name="Naylor J."/>
            <person name="Negash T."/>
            <person name="Nguyen T."/>
            <person name="Nguyen N."/>
            <person name="Nicol R."/>
            <person name="Norbu C."/>
            <person name="Norbu N."/>
            <person name="Novod N."/>
            <person name="O'Neill B."/>
            <person name="Osman S."/>
            <person name="Markiewicz E."/>
            <person name="Oyono O.L."/>
            <person name="Patti C."/>
            <person name="Phunkhang P."/>
            <person name="Pierre F."/>
            <person name="Priest M."/>
            <person name="Raghuraman S."/>
            <person name="Rege F."/>
            <person name="Reyes R."/>
            <person name="Rise C."/>
            <person name="Rogov P."/>
            <person name="Ross K."/>
            <person name="Ryan E."/>
            <person name="Settipalli S."/>
            <person name="Shea T."/>
            <person name="Sherpa N."/>
            <person name="Shi L."/>
            <person name="Shih D."/>
            <person name="Sparrow T."/>
            <person name="Spaulding J."/>
            <person name="Stalker J."/>
            <person name="Stange-Thomann N."/>
            <person name="Stavropoulos S."/>
            <person name="Stone C."/>
            <person name="Strader C."/>
            <person name="Tesfaye S."/>
            <person name="Thomson T."/>
            <person name="Thoulutsang Y."/>
            <person name="Thoulutsang D."/>
            <person name="Topham K."/>
            <person name="Topping I."/>
            <person name="Tsamla T."/>
            <person name="Vassiliev H."/>
            <person name="Vo A."/>
            <person name="Wangchuk T."/>
            <person name="Wangdi T."/>
            <person name="Weiand M."/>
            <person name="Wilkinson J."/>
            <person name="Wilson A."/>
            <person name="Yadav S."/>
            <person name="Young G."/>
            <person name="Yu Q."/>
            <person name="Zembek L."/>
            <person name="Zhong D."/>
            <person name="Zimmer A."/>
            <person name="Zwirko Z."/>
            <person name="Jaffe D.B."/>
            <person name="Alvarez P."/>
            <person name="Brockman W."/>
            <person name="Butler J."/>
            <person name="Chin C."/>
            <person name="Gnerre S."/>
            <person name="Grabherr M."/>
            <person name="Kleber M."/>
            <person name="Mauceli E."/>
            <person name="MacCallum I."/>
        </authorList>
    </citation>
    <scope>NUCLEOTIDE SEQUENCE [LARGE SCALE GENOMIC DNA]</scope>
    <source>
        <strain evidence="7">Tucson 15010-1051.87</strain>
    </source>
</reference>
<evidence type="ECO:0000256" key="5">
    <source>
        <dbReference type="SAM" id="SignalP"/>
    </source>
</evidence>
<evidence type="ECO:0000256" key="4">
    <source>
        <dbReference type="SAM" id="Phobius"/>
    </source>
</evidence>
<dbReference type="GO" id="GO:0005886">
    <property type="term" value="C:plasma membrane"/>
    <property type="evidence" value="ECO:0007669"/>
    <property type="project" value="TreeGrafter"/>
</dbReference>
<evidence type="ECO:0000256" key="1">
    <source>
        <dbReference type="ARBA" id="ARBA00022614"/>
    </source>
</evidence>
<accession>A0A0Q9WRX9</accession>
<dbReference type="InterPro" id="IPR001611">
    <property type="entry name" value="Leu-rich_rpt"/>
</dbReference>
<dbReference type="EMBL" id="CH940650">
    <property type="protein sequence ID" value="KRF83339.1"/>
    <property type="molecule type" value="Genomic_DNA"/>
</dbReference>
<dbReference type="InParanoid" id="A0A0Q9WRX9"/>
<dbReference type="InterPro" id="IPR050541">
    <property type="entry name" value="LRR_TM_domain-containing"/>
</dbReference>
<keyword evidence="1" id="KW-0433">Leucine-rich repeat</keyword>
<dbReference type="PANTHER" id="PTHR24369">
    <property type="entry name" value="ANTIGEN BSP, PUTATIVE-RELATED"/>
    <property type="match status" value="1"/>
</dbReference>
<organism evidence="6 7">
    <name type="scientific">Drosophila virilis</name>
    <name type="common">Fruit fly</name>
    <dbReference type="NCBI Taxonomy" id="7244"/>
    <lineage>
        <taxon>Eukaryota</taxon>
        <taxon>Metazoa</taxon>
        <taxon>Ecdysozoa</taxon>
        <taxon>Arthropoda</taxon>
        <taxon>Hexapoda</taxon>
        <taxon>Insecta</taxon>
        <taxon>Pterygota</taxon>
        <taxon>Neoptera</taxon>
        <taxon>Endopterygota</taxon>
        <taxon>Diptera</taxon>
        <taxon>Brachycera</taxon>
        <taxon>Muscomorpha</taxon>
        <taxon>Ephydroidea</taxon>
        <taxon>Drosophilidae</taxon>
        <taxon>Drosophila</taxon>
    </lineage>
</organism>
<keyword evidence="2 5" id="KW-0732">Signal</keyword>
<gene>
    <name evidence="6" type="primary">Dvir\GJ25658</name>
    <name evidence="6" type="ORF">Dvir_GJ25658</name>
</gene>
<dbReference type="Gene3D" id="3.80.10.10">
    <property type="entry name" value="Ribonuclease Inhibitor"/>
    <property type="match status" value="1"/>
</dbReference>
<evidence type="ECO:0000313" key="6">
    <source>
        <dbReference type="EMBL" id="KRF83339.1"/>
    </source>
</evidence>
<dbReference type="AlphaFoldDB" id="A0A0Q9WRX9"/>
<keyword evidence="4" id="KW-0812">Transmembrane</keyword>